<dbReference type="GO" id="GO:0005436">
    <property type="term" value="F:sodium:phosphate symporter activity"/>
    <property type="evidence" value="ECO:0007669"/>
    <property type="project" value="InterPro"/>
</dbReference>
<protein>
    <submittedName>
        <fullName evidence="7">Sodium-dependent phosphate transporter</fullName>
    </submittedName>
</protein>
<keyword evidence="3 6" id="KW-0812">Transmembrane</keyword>
<evidence type="ECO:0000313" key="8">
    <source>
        <dbReference type="Proteomes" id="UP000006454"/>
    </source>
</evidence>
<dbReference type="PANTHER" id="PTHR10010">
    <property type="entry name" value="SOLUTE CARRIER FAMILY 34 SODIUM PHOSPHATE , MEMBER 2-RELATED"/>
    <property type="match status" value="1"/>
</dbReference>
<dbReference type="PANTHER" id="PTHR10010:SF46">
    <property type="entry name" value="SODIUM-DEPENDENT PHOSPHATE TRANSPORT PROTEIN 2B"/>
    <property type="match status" value="1"/>
</dbReference>
<dbReference type="GO" id="GO:0005886">
    <property type="term" value="C:plasma membrane"/>
    <property type="evidence" value="ECO:0007669"/>
    <property type="project" value="UniProtKB-SubCell"/>
</dbReference>
<proteinExistence type="predicted"/>
<evidence type="ECO:0000256" key="5">
    <source>
        <dbReference type="ARBA" id="ARBA00023136"/>
    </source>
</evidence>
<dbReference type="EMBL" id="AABF01000023">
    <property type="protein sequence ID" value="EAA24589.1"/>
    <property type="molecule type" value="Genomic_DNA"/>
</dbReference>
<organism evidence="7 8">
    <name type="scientific">Fusobacterium vincentii ATCC 49256</name>
    <dbReference type="NCBI Taxonomy" id="209882"/>
    <lineage>
        <taxon>Bacteria</taxon>
        <taxon>Fusobacteriati</taxon>
        <taxon>Fusobacteriota</taxon>
        <taxon>Fusobacteriia</taxon>
        <taxon>Fusobacteriales</taxon>
        <taxon>Fusobacteriaceae</taxon>
        <taxon>Fusobacterium</taxon>
    </lineage>
</organism>
<evidence type="ECO:0000256" key="6">
    <source>
        <dbReference type="SAM" id="Phobius"/>
    </source>
</evidence>
<comment type="subcellular location">
    <subcellularLocation>
        <location evidence="1">Cell membrane</location>
        <topology evidence="1">Multi-pass membrane protein</topology>
    </subcellularLocation>
</comment>
<feature type="transmembrane region" description="Helical" evidence="6">
    <location>
        <begin position="6"/>
        <end position="26"/>
    </location>
</feature>
<evidence type="ECO:0000256" key="2">
    <source>
        <dbReference type="ARBA" id="ARBA00022475"/>
    </source>
</evidence>
<dbReference type="GO" id="GO:0044341">
    <property type="term" value="P:sodium-dependent phosphate transport"/>
    <property type="evidence" value="ECO:0007669"/>
    <property type="project" value="InterPro"/>
</dbReference>
<keyword evidence="2" id="KW-1003">Cell membrane</keyword>
<keyword evidence="4 6" id="KW-1133">Transmembrane helix</keyword>
<evidence type="ECO:0000256" key="1">
    <source>
        <dbReference type="ARBA" id="ARBA00004651"/>
    </source>
</evidence>
<dbReference type="Pfam" id="PF02690">
    <property type="entry name" value="Na_Pi_cotrans"/>
    <property type="match status" value="1"/>
</dbReference>
<evidence type="ECO:0000256" key="3">
    <source>
        <dbReference type="ARBA" id="ARBA00022692"/>
    </source>
</evidence>
<comment type="caution">
    <text evidence="7">The sequence shown here is derived from an EMBL/GenBank/DDBJ whole genome shotgun (WGS) entry which is preliminary data.</text>
</comment>
<sequence length="78" mass="8360">MYLKIILQLIGGLGLFLYGMEHMSTSMQKIAGSKLKKILASLTNNRIFGILVGIIITALVQSSSVSTVMTIGFVNASL</sequence>
<name>Q7P727_FUSVC</name>
<gene>
    <name evidence="7" type="ORF">FNV1531</name>
</gene>
<dbReference type="AlphaFoldDB" id="Q7P727"/>
<evidence type="ECO:0000313" key="7">
    <source>
        <dbReference type="EMBL" id="EAA24589.1"/>
    </source>
</evidence>
<dbReference type="Proteomes" id="UP000006454">
    <property type="component" value="Unassembled WGS sequence"/>
</dbReference>
<keyword evidence="5 6" id="KW-0472">Membrane</keyword>
<evidence type="ECO:0000256" key="4">
    <source>
        <dbReference type="ARBA" id="ARBA00022989"/>
    </source>
</evidence>
<reference evidence="7 8" key="1">
    <citation type="journal article" date="2003" name="Genome Res.">
        <title>Genome analysis of F. nucleatum sub spp vincentii and its comparison with the genome of F. nucleatum ATCC 25586.</title>
        <authorList>
            <person name="Kapatral V."/>
            <person name="Ivanova N."/>
            <person name="Anderson I."/>
            <person name="Reznik G."/>
            <person name="Bhattacharyya A."/>
            <person name="Gardner W.L."/>
            <person name="Mikhailova N."/>
            <person name="Lapidus A."/>
            <person name="Larsen N."/>
            <person name="D'Souza M."/>
            <person name="Walunas T."/>
            <person name="Haselkorn R."/>
            <person name="Overbeek R."/>
            <person name="Kyrpides N."/>
        </authorList>
    </citation>
    <scope>NUCLEOTIDE SEQUENCE [LARGE SCALE GENOMIC DNA]</scope>
    <source>
        <strain evidence="7 8">ATCC 49256</strain>
    </source>
</reference>
<feature type="transmembrane region" description="Helical" evidence="6">
    <location>
        <begin position="47"/>
        <end position="74"/>
    </location>
</feature>
<accession>Q7P727</accession>
<dbReference type="InterPro" id="IPR003841">
    <property type="entry name" value="Na/Pi_transpt"/>
</dbReference>
<dbReference type="NCBIfam" id="NF037997">
    <property type="entry name" value="Na_Pi_symport"/>
    <property type="match status" value="1"/>
</dbReference>